<dbReference type="AlphaFoldDB" id="A0ABD5TAB6"/>
<dbReference type="RefSeq" id="WP_284062812.1">
    <property type="nucleotide sequence ID" value="NZ_CP126158.1"/>
</dbReference>
<gene>
    <name evidence="2" type="ORF">ACFQFD_08390</name>
</gene>
<organism evidence="2 3">
    <name type="scientific">Halobaculum halobium</name>
    <dbReference type="NCBI Taxonomy" id="3032281"/>
    <lineage>
        <taxon>Archaea</taxon>
        <taxon>Methanobacteriati</taxon>
        <taxon>Methanobacteriota</taxon>
        <taxon>Stenosarchaea group</taxon>
        <taxon>Halobacteria</taxon>
        <taxon>Halobacteriales</taxon>
        <taxon>Haloferacaceae</taxon>
        <taxon>Halobaculum</taxon>
    </lineage>
</organism>
<comment type="caution">
    <text evidence="2">The sequence shown here is derived from an EMBL/GenBank/DDBJ whole genome shotgun (WGS) entry which is preliminary data.</text>
</comment>
<sequence>MSTDGDDDPTVPIVCEECDTRTRVPLSDLADQLERHNEARHDGEDVAGVEAELADRIADLVVEDMGLLEEE</sequence>
<evidence type="ECO:0000259" key="1">
    <source>
        <dbReference type="Pfam" id="PF26476"/>
    </source>
</evidence>
<dbReference type="Proteomes" id="UP001596443">
    <property type="component" value="Unassembled WGS sequence"/>
</dbReference>
<name>A0ABD5TAB6_9EURY</name>
<accession>A0ABD5TAB6</accession>
<dbReference type="Pfam" id="PF26476">
    <property type="entry name" value="DUF8149"/>
    <property type="match status" value="1"/>
</dbReference>
<evidence type="ECO:0000313" key="2">
    <source>
        <dbReference type="EMBL" id="MFC6785994.1"/>
    </source>
</evidence>
<protein>
    <recommendedName>
        <fullName evidence="1">DUF8149 domain-containing protein</fullName>
    </recommendedName>
</protein>
<evidence type="ECO:0000313" key="3">
    <source>
        <dbReference type="Proteomes" id="UP001596443"/>
    </source>
</evidence>
<proteinExistence type="predicted"/>
<dbReference type="EMBL" id="JBHSWX010000012">
    <property type="protein sequence ID" value="MFC6785994.1"/>
    <property type="molecule type" value="Genomic_DNA"/>
</dbReference>
<feature type="domain" description="DUF8149" evidence="1">
    <location>
        <begin position="4"/>
        <end position="70"/>
    </location>
</feature>
<dbReference type="GeneID" id="81209059"/>
<dbReference type="InterPro" id="IPR058462">
    <property type="entry name" value="DUF8149"/>
</dbReference>
<keyword evidence="3" id="KW-1185">Reference proteome</keyword>
<reference evidence="2 3" key="1">
    <citation type="journal article" date="2019" name="Int. J. Syst. Evol. Microbiol.">
        <title>The Global Catalogue of Microorganisms (GCM) 10K type strain sequencing project: providing services to taxonomists for standard genome sequencing and annotation.</title>
        <authorList>
            <consortium name="The Broad Institute Genomics Platform"/>
            <consortium name="The Broad Institute Genome Sequencing Center for Infectious Disease"/>
            <person name="Wu L."/>
            <person name="Ma J."/>
        </authorList>
    </citation>
    <scope>NUCLEOTIDE SEQUENCE [LARGE SCALE GENOMIC DNA]</scope>
    <source>
        <strain evidence="2 3">SYNS20</strain>
    </source>
</reference>